<keyword evidence="2" id="KW-1185">Reference proteome</keyword>
<evidence type="ECO:0000313" key="1">
    <source>
        <dbReference type="EMBL" id="MPC64759.1"/>
    </source>
</evidence>
<gene>
    <name evidence="1" type="ORF">E2C01_058879</name>
</gene>
<comment type="caution">
    <text evidence="1">The sequence shown here is derived from an EMBL/GenBank/DDBJ whole genome shotgun (WGS) entry which is preliminary data.</text>
</comment>
<sequence length="77" mass="8982">MFGEAVGKEMEPLRHRRNCDGSTAYLGKEETSKDAETYKQMVHKWLMSVDRVAMEAYRHVVRMSPNLVREGIVVHCW</sequence>
<dbReference type="EMBL" id="VSRR010022541">
    <property type="protein sequence ID" value="MPC64759.1"/>
    <property type="molecule type" value="Genomic_DNA"/>
</dbReference>
<protein>
    <submittedName>
        <fullName evidence="1">Uncharacterized protein</fullName>
    </submittedName>
</protein>
<name>A0A5B7H4F0_PORTR</name>
<dbReference type="AlphaFoldDB" id="A0A5B7H4F0"/>
<proteinExistence type="predicted"/>
<dbReference type="Proteomes" id="UP000324222">
    <property type="component" value="Unassembled WGS sequence"/>
</dbReference>
<evidence type="ECO:0000313" key="2">
    <source>
        <dbReference type="Proteomes" id="UP000324222"/>
    </source>
</evidence>
<accession>A0A5B7H4F0</accession>
<organism evidence="1 2">
    <name type="scientific">Portunus trituberculatus</name>
    <name type="common">Swimming crab</name>
    <name type="synonym">Neptunus trituberculatus</name>
    <dbReference type="NCBI Taxonomy" id="210409"/>
    <lineage>
        <taxon>Eukaryota</taxon>
        <taxon>Metazoa</taxon>
        <taxon>Ecdysozoa</taxon>
        <taxon>Arthropoda</taxon>
        <taxon>Crustacea</taxon>
        <taxon>Multicrustacea</taxon>
        <taxon>Malacostraca</taxon>
        <taxon>Eumalacostraca</taxon>
        <taxon>Eucarida</taxon>
        <taxon>Decapoda</taxon>
        <taxon>Pleocyemata</taxon>
        <taxon>Brachyura</taxon>
        <taxon>Eubrachyura</taxon>
        <taxon>Portunoidea</taxon>
        <taxon>Portunidae</taxon>
        <taxon>Portuninae</taxon>
        <taxon>Portunus</taxon>
    </lineage>
</organism>
<reference evidence="1 2" key="1">
    <citation type="submission" date="2019-05" db="EMBL/GenBank/DDBJ databases">
        <title>Another draft genome of Portunus trituberculatus and its Hox gene families provides insights of decapod evolution.</title>
        <authorList>
            <person name="Jeong J.-H."/>
            <person name="Song I."/>
            <person name="Kim S."/>
            <person name="Choi T."/>
            <person name="Kim D."/>
            <person name="Ryu S."/>
            <person name="Kim W."/>
        </authorList>
    </citation>
    <scope>NUCLEOTIDE SEQUENCE [LARGE SCALE GENOMIC DNA]</scope>
    <source>
        <tissue evidence="1">Muscle</tissue>
    </source>
</reference>